<evidence type="ECO:0000313" key="2">
    <source>
        <dbReference type="EMBL" id="MEP0865930.1"/>
    </source>
</evidence>
<dbReference type="EMBL" id="JAMPKK010000034">
    <property type="protein sequence ID" value="MEP0865930.1"/>
    <property type="molecule type" value="Genomic_DNA"/>
</dbReference>
<sequence length="230" mass="26565">MTFFNSTVPPLRRKQKNLDFQDLQGLWRIHLQIGNTTLYSTFYTRIDQACIFWGLISAAIFFTAHFFPLSWNIQAALWSALTLIGTAVMVVWTRFWVKVEQVSWVLYCWVILMLVGLVLTDLGIFLGWGNVLMRLCPLWLGLSAFGYFLTGLGVRSRAILLAGIVHLLCIFLLPYFCGWEFLIAGGVMVISLLILAEFQWDMRSPISYDALTLEQKQFNQQQHQLRRMIV</sequence>
<organism evidence="2 3">
    <name type="scientific">Funiculus sociatus GB2-A5</name>
    <dbReference type="NCBI Taxonomy" id="2933946"/>
    <lineage>
        <taxon>Bacteria</taxon>
        <taxon>Bacillati</taxon>
        <taxon>Cyanobacteriota</taxon>
        <taxon>Cyanophyceae</taxon>
        <taxon>Coleofasciculales</taxon>
        <taxon>Coleofasciculaceae</taxon>
        <taxon>Funiculus</taxon>
    </lineage>
</organism>
<comment type="caution">
    <text evidence="2">The sequence shown here is derived from an EMBL/GenBank/DDBJ whole genome shotgun (WGS) entry which is preliminary data.</text>
</comment>
<evidence type="ECO:0000313" key="3">
    <source>
        <dbReference type="Proteomes" id="UP001442494"/>
    </source>
</evidence>
<feature type="transmembrane region" description="Helical" evidence="1">
    <location>
        <begin position="75"/>
        <end position="97"/>
    </location>
</feature>
<keyword evidence="3" id="KW-1185">Reference proteome</keyword>
<keyword evidence="1" id="KW-0812">Transmembrane</keyword>
<feature type="transmembrane region" description="Helical" evidence="1">
    <location>
        <begin position="158"/>
        <end position="175"/>
    </location>
</feature>
<proteinExistence type="predicted"/>
<feature type="transmembrane region" description="Helical" evidence="1">
    <location>
        <begin position="131"/>
        <end position="149"/>
    </location>
</feature>
<keyword evidence="1" id="KW-0472">Membrane</keyword>
<accession>A0ABV0JR32</accession>
<feature type="transmembrane region" description="Helical" evidence="1">
    <location>
        <begin position="181"/>
        <end position="198"/>
    </location>
</feature>
<reference evidence="2 3" key="1">
    <citation type="submission" date="2022-04" db="EMBL/GenBank/DDBJ databases">
        <title>Positive selection, recombination, and allopatry shape intraspecific diversity of widespread and dominant cyanobacteria.</title>
        <authorList>
            <person name="Wei J."/>
            <person name="Shu W."/>
            <person name="Hu C."/>
        </authorList>
    </citation>
    <scope>NUCLEOTIDE SEQUENCE [LARGE SCALE GENOMIC DNA]</scope>
    <source>
        <strain evidence="2 3">GB2-A5</strain>
    </source>
</reference>
<dbReference type="RefSeq" id="WP_190418210.1">
    <property type="nucleotide sequence ID" value="NZ_JAMPKK010000034.1"/>
</dbReference>
<name>A0ABV0JR32_9CYAN</name>
<evidence type="ECO:0000256" key="1">
    <source>
        <dbReference type="SAM" id="Phobius"/>
    </source>
</evidence>
<feature type="transmembrane region" description="Helical" evidence="1">
    <location>
        <begin position="50"/>
        <end position="69"/>
    </location>
</feature>
<gene>
    <name evidence="2" type="ORF">NDI37_15795</name>
</gene>
<dbReference type="Proteomes" id="UP001442494">
    <property type="component" value="Unassembled WGS sequence"/>
</dbReference>
<protein>
    <submittedName>
        <fullName evidence="2">Uncharacterized protein</fullName>
    </submittedName>
</protein>
<feature type="transmembrane region" description="Helical" evidence="1">
    <location>
        <begin position="104"/>
        <end position="125"/>
    </location>
</feature>
<keyword evidence="1" id="KW-1133">Transmembrane helix</keyword>